<keyword evidence="2" id="KW-0378">Hydrolase</keyword>
<sequence length="317" mass="34600">MDNLAHTLAGAVLGEAGLKEKTGLGMATLMIAANIPDIDVIALLFDENLAFRRGITHGPVALILLPVVLTAIMIWFDKWQDRRGKRPAKRIPVHAGWLLALAYIGTLSHPVLDWLNVYGIRCLAPFSDRWFYGDTLFIIDVWLWTVLAVGVWLARRRRKRGHAAPRIPAITAIIALAAYVGAMNMASNVAEAETREAVIAAGYGTPDMVVASPPPINPFHRDMIYRVDARIGDGTATFAPAMTVTLGAPPFADNMDAPEIARARAASKDVADFLFWARLPYAKIDRTVTGTRVTVTDARYDETPGGTFTVEANLPTE</sequence>
<keyword evidence="1" id="KW-0812">Transmembrane</keyword>
<reference evidence="2 3" key="1">
    <citation type="submission" date="2021-04" db="EMBL/GenBank/DDBJ databases">
        <authorList>
            <person name="Pira H."/>
            <person name="Risdian C."/>
            <person name="Wink J."/>
        </authorList>
    </citation>
    <scope>NUCLEOTIDE SEQUENCE [LARGE SCALE GENOMIC DNA]</scope>
    <source>
        <strain evidence="2 3">WHA3</strain>
    </source>
</reference>
<name>A0ABS6SCF4_9SPHN</name>
<dbReference type="PANTHER" id="PTHR40031:SF1">
    <property type="entry name" value="MEMBRANE-BOUND METAL-DEPENDENT HYDROLASE"/>
    <property type="match status" value="1"/>
</dbReference>
<accession>A0ABS6SCF4</accession>
<proteinExistence type="predicted"/>
<organism evidence="2 3">
    <name type="scientific">Pacificimonas pallii</name>
    <dbReference type="NCBI Taxonomy" id="2827236"/>
    <lineage>
        <taxon>Bacteria</taxon>
        <taxon>Pseudomonadati</taxon>
        <taxon>Pseudomonadota</taxon>
        <taxon>Alphaproteobacteria</taxon>
        <taxon>Sphingomonadales</taxon>
        <taxon>Sphingosinicellaceae</taxon>
        <taxon>Pacificimonas</taxon>
    </lineage>
</organism>
<dbReference type="RefSeq" id="WP_218444540.1">
    <property type="nucleotide sequence ID" value="NZ_JAGSPA010000001.1"/>
</dbReference>
<dbReference type="Pfam" id="PF04307">
    <property type="entry name" value="YdjM"/>
    <property type="match status" value="1"/>
</dbReference>
<dbReference type="EMBL" id="JAGSPA010000001">
    <property type="protein sequence ID" value="MBV7256094.1"/>
    <property type="molecule type" value="Genomic_DNA"/>
</dbReference>
<feature type="transmembrane region" description="Helical" evidence="1">
    <location>
        <begin position="167"/>
        <end position="186"/>
    </location>
</feature>
<feature type="transmembrane region" description="Helical" evidence="1">
    <location>
        <begin position="135"/>
        <end position="155"/>
    </location>
</feature>
<protein>
    <submittedName>
        <fullName evidence="2">Metal-dependent hydrolase</fullName>
    </submittedName>
</protein>
<feature type="transmembrane region" description="Helical" evidence="1">
    <location>
        <begin position="57"/>
        <end position="76"/>
    </location>
</feature>
<evidence type="ECO:0000313" key="3">
    <source>
        <dbReference type="Proteomes" id="UP000722336"/>
    </source>
</evidence>
<dbReference type="InterPro" id="IPR007404">
    <property type="entry name" value="YdjM-like"/>
</dbReference>
<keyword evidence="1" id="KW-0472">Membrane</keyword>
<dbReference type="GO" id="GO:0016787">
    <property type="term" value="F:hydrolase activity"/>
    <property type="evidence" value="ECO:0007669"/>
    <property type="project" value="UniProtKB-KW"/>
</dbReference>
<evidence type="ECO:0000256" key="1">
    <source>
        <dbReference type="SAM" id="Phobius"/>
    </source>
</evidence>
<dbReference type="InterPro" id="IPR053170">
    <property type="entry name" value="Transcription_regulator"/>
</dbReference>
<keyword evidence="3" id="KW-1185">Reference proteome</keyword>
<gene>
    <name evidence="2" type="ORF">KCG44_04765</name>
</gene>
<evidence type="ECO:0000313" key="2">
    <source>
        <dbReference type="EMBL" id="MBV7256094.1"/>
    </source>
</evidence>
<comment type="caution">
    <text evidence="2">The sequence shown here is derived from an EMBL/GenBank/DDBJ whole genome shotgun (WGS) entry which is preliminary data.</text>
</comment>
<dbReference type="Proteomes" id="UP000722336">
    <property type="component" value="Unassembled WGS sequence"/>
</dbReference>
<dbReference type="PANTHER" id="PTHR40031">
    <property type="entry name" value="HYPOTHETICAL MEMBRANE SPANNING PROTEIN"/>
    <property type="match status" value="1"/>
</dbReference>
<feature type="transmembrane region" description="Helical" evidence="1">
    <location>
        <begin position="97"/>
        <end position="115"/>
    </location>
</feature>
<keyword evidence="1" id="KW-1133">Transmembrane helix</keyword>